<evidence type="ECO:0000313" key="3">
    <source>
        <dbReference type="Proteomes" id="UP000451233"/>
    </source>
</evidence>
<dbReference type="SUPFAM" id="SSF51126">
    <property type="entry name" value="Pectin lyase-like"/>
    <property type="match status" value="1"/>
</dbReference>
<reference evidence="2 3" key="1">
    <citation type="submission" date="2019-11" db="EMBL/GenBank/DDBJ databases">
        <title>Pedobacter sp. HMF7056 Genome sequencing and assembly.</title>
        <authorList>
            <person name="Kang H."/>
            <person name="Kim H."/>
            <person name="Joh K."/>
        </authorList>
    </citation>
    <scope>NUCLEOTIDE SEQUENCE [LARGE SCALE GENOMIC DNA]</scope>
    <source>
        <strain evidence="2 3">HMF7056</strain>
    </source>
</reference>
<evidence type="ECO:0008006" key="4">
    <source>
        <dbReference type="Google" id="ProtNLM"/>
    </source>
</evidence>
<dbReference type="InterPro" id="IPR012334">
    <property type="entry name" value="Pectin_lyas_fold"/>
</dbReference>
<feature type="compositionally biased region" description="Polar residues" evidence="1">
    <location>
        <begin position="37"/>
        <end position="54"/>
    </location>
</feature>
<protein>
    <recommendedName>
        <fullName evidence="4">Right-handed parallel beta-helix repeat-containing protein</fullName>
    </recommendedName>
</protein>
<accession>A0A7K1Y030</accession>
<evidence type="ECO:0000313" key="2">
    <source>
        <dbReference type="EMBL" id="MXV16408.1"/>
    </source>
</evidence>
<organism evidence="2 3">
    <name type="scientific">Hufsiella ginkgonis</name>
    <dbReference type="NCBI Taxonomy" id="2695274"/>
    <lineage>
        <taxon>Bacteria</taxon>
        <taxon>Pseudomonadati</taxon>
        <taxon>Bacteroidota</taxon>
        <taxon>Sphingobacteriia</taxon>
        <taxon>Sphingobacteriales</taxon>
        <taxon>Sphingobacteriaceae</taxon>
        <taxon>Hufsiella</taxon>
    </lineage>
</organism>
<name>A0A7K1Y030_9SPHI</name>
<sequence length="367" mass="38003">MKKLTFFKGIATAIAMLISLVIVQSCKKENLPPPGSSGETVSSRKGTGTISASSAEVTKSGSNYIAKVNGVTKYTGTDYIAAIQAACNNLTSGRTAKEWVVVKNSGSSGNSGGSVKAVNLPSYTGIDFSNTTFTCNSNDLLIVPVQADRKTQIEVKNLQVSGNPRYGIWFKGCTNMAISNITMNLTNGSGQYGLGIRVDHSTAATSNLTISGTINITGGDMSIETYGLDGFSIGNVTSSNNFGCGVLLNQSKNGSVGTVTGNYNCNGGGYATFRVANNNGPNVTCAKVYSRNSGRGFFSVSGSNGTTVTTVDIANNTSHGIFLEDATNTKVNGGTVSGSHPNVQHVRTASCTTKVNGQTYTAANGSW</sequence>
<dbReference type="InterPro" id="IPR011050">
    <property type="entry name" value="Pectin_lyase_fold/virulence"/>
</dbReference>
<feature type="region of interest" description="Disordered" evidence="1">
    <location>
        <begin position="32"/>
        <end position="54"/>
    </location>
</feature>
<dbReference type="Proteomes" id="UP000451233">
    <property type="component" value="Unassembled WGS sequence"/>
</dbReference>
<dbReference type="EMBL" id="WVHS01000003">
    <property type="protein sequence ID" value="MXV16408.1"/>
    <property type="molecule type" value="Genomic_DNA"/>
</dbReference>
<keyword evidence="3" id="KW-1185">Reference proteome</keyword>
<dbReference type="RefSeq" id="WP_160907403.1">
    <property type="nucleotide sequence ID" value="NZ_WVHS01000003.1"/>
</dbReference>
<comment type="caution">
    <text evidence="2">The sequence shown here is derived from an EMBL/GenBank/DDBJ whole genome shotgun (WGS) entry which is preliminary data.</text>
</comment>
<evidence type="ECO:0000256" key="1">
    <source>
        <dbReference type="SAM" id="MobiDB-lite"/>
    </source>
</evidence>
<dbReference type="PROSITE" id="PS51257">
    <property type="entry name" value="PROKAR_LIPOPROTEIN"/>
    <property type="match status" value="1"/>
</dbReference>
<proteinExistence type="predicted"/>
<gene>
    <name evidence="2" type="ORF">GS398_13935</name>
</gene>
<dbReference type="Gene3D" id="2.160.20.10">
    <property type="entry name" value="Single-stranded right-handed beta-helix, Pectin lyase-like"/>
    <property type="match status" value="1"/>
</dbReference>
<dbReference type="AlphaFoldDB" id="A0A7K1Y030"/>